<evidence type="ECO:0000313" key="2">
    <source>
        <dbReference type="Proteomes" id="UP000532010"/>
    </source>
</evidence>
<dbReference type="SUPFAM" id="SSF50475">
    <property type="entry name" value="FMN-binding split barrel"/>
    <property type="match status" value="1"/>
</dbReference>
<dbReference type="AlphaFoldDB" id="A0A7W4VQF7"/>
<dbReference type="Proteomes" id="UP000532010">
    <property type="component" value="Unassembled WGS sequence"/>
</dbReference>
<gene>
    <name evidence="1" type="ORF">FHR70_004180</name>
</gene>
<dbReference type="RefSeq" id="WP_183453664.1">
    <property type="nucleotide sequence ID" value="NZ_JACHWB010000007.1"/>
</dbReference>
<dbReference type="PANTHER" id="PTHR35802:SF1">
    <property type="entry name" value="PROTEASE SYNTHASE AND SPORULATION PROTEIN PAI 2"/>
    <property type="match status" value="1"/>
</dbReference>
<keyword evidence="2" id="KW-1185">Reference proteome</keyword>
<sequence length="205" mass="22716">MFVPAQYVAKNPRAIVEAYSFGLLVTTDANGLHATQTPIFFETDDPEEMRLVGHIARRNPQAAGLAHGQPALVVFTGPHAYISGNWYQSKPEVPTWNYVSAQVSGVLEPLDEPEQKRAVLEKTAQKLSAYGEGAWAMDDAPEGRVEVLLPYIRSFRIVAHSIQGASKLSQSHPQDDRDRVIARLKERGHNGDAEIARVMELKDPF</sequence>
<dbReference type="EMBL" id="JACHWB010000007">
    <property type="protein sequence ID" value="MBB3021090.1"/>
    <property type="molecule type" value="Genomic_DNA"/>
</dbReference>
<reference evidence="1 2" key="1">
    <citation type="submission" date="2020-08" db="EMBL/GenBank/DDBJ databases">
        <title>The Agave Microbiome: Exploring the role of microbial communities in plant adaptations to desert environments.</title>
        <authorList>
            <person name="Partida-Martinez L.P."/>
        </authorList>
    </citation>
    <scope>NUCLEOTIDE SEQUENCE [LARGE SCALE GENOMIC DNA]</scope>
    <source>
        <strain evidence="1 2">AT3.9</strain>
    </source>
</reference>
<organism evidence="1 2">
    <name type="scientific">Microvirga lupini</name>
    <dbReference type="NCBI Taxonomy" id="420324"/>
    <lineage>
        <taxon>Bacteria</taxon>
        <taxon>Pseudomonadati</taxon>
        <taxon>Pseudomonadota</taxon>
        <taxon>Alphaproteobacteria</taxon>
        <taxon>Hyphomicrobiales</taxon>
        <taxon>Methylobacteriaceae</taxon>
        <taxon>Microvirga</taxon>
    </lineage>
</organism>
<dbReference type="InterPro" id="IPR012349">
    <property type="entry name" value="Split_barrel_FMN-bd"/>
</dbReference>
<accession>A0A7W4VQF7</accession>
<proteinExistence type="predicted"/>
<dbReference type="Pfam" id="PF04299">
    <property type="entry name" value="FMN_bind_2"/>
    <property type="match status" value="1"/>
</dbReference>
<dbReference type="Gene3D" id="2.30.110.10">
    <property type="entry name" value="Electron Transport, Fmn-binding Protein, Chain A"/>
    <property type="match status" value="1"/>
</dbReference>
<protein>
    <submittedName>
        <fullName evidence="1">Transcriptional regulator</fullName>
    </submittedName>
</protein>
<dbReference type="PANTHER" id="PTHR35802">
    <property type="entry name" value="PROTEASE SYNTHASE AND SPORULATION PROTEIN PAI 2"/>
    <property type="match status" value="1"/>
</dbReference>
<dbReference type="InterPro" id="IPR007396">
    <property type="entry name" value="TR_PAI2-type"/>
</dbReference>
<dbReference type="PIRSF" id="PIRSF010372">
    <property type="entry name" value="PaiB"/>
    <property type="match status" value="1"/>
</dbReference>
<evidence type="ECO:0000313" key="1">
    <source>
        <dbReference type="EMBL" id="MBB3021090.1"/>
    </source>
</evidence>
<comment type="caution">
    <text evidence="1">The sequence shown here is derived from an EMBL/GenBank/DDBJ whole genome shotgun (WGS) entry which is preliminary data.</text>
</comment>
<name>A0A7W4VQF7_9HYPH</name>